<feature type="signal peptide" evidence="1">
    <location>
        <begin position="1"/>
        <end position="21"/>
    </location>
</feature>
<keyword evidence="1" id="KW-0732">Signal</keyword>
<gene>
    <name evidence="3" type="ORF">STSP1_01622</name>
</gene>
<dbReference type="EMBL" id="CP021023">
    <property type="protein sequence ID" value="ARN57223.1"/>
    <property type="molecule type" value="Genomic_DNA"/>
</dbReference>
<dbReference type="STRING" id="1941349.STSP1_01622"/>
<dbReference type="PROSITE" id="PS51257">
    <property type="entry name" value="PROKAR_LIPOPROTEIN"/>
    <property type="match status" value="1"/>
</dbReference>
<reference evidence="4" key="1">
    <citation type="submission" date="2017-04" db="EMBL/GenBank/DDBJ databases">
        <title>Comparative genomics and description of representatives of a novel lineage of planctomycetes thriving in anoxic sediments.</title>
        <authorList>
            <person name="Spring S."/>
            <person name="Bunk B."/>
            <person name="Sproer C."/>
        </authorList>
    </citation>
    <scope>NUCLEOTIDE SEQUENCE [LARGE SCALE GENOMIC DNA]</scope>
    <source>
        <strain evidence="4">ST-PulAB-D4</strain>
    </source>
</reference>
<dbReference type="RefSeq" id="WP_085755889.1">
    <property type="nucleotide sequence ID" value="NZ_CP021023.1"/>
</dbReference>
<evidence type="ECO:0000256" key="1">
    <source>
        <dbReference type="SAM" id="SignalP"/>
    </source>
</evidence>
<feature type="chain" id="PRO_5012687236" description="Ice-binding protein C-terminal domain-containing protein" evidence="1">
    <location>
        <begin position="22"/>
        <end position="215"/>
    </location>
</feature>
<sequence length="215" mass="23970" precursor="true">MKNLLPLAAVVIAISACSVSAAYDPVITVTGTALSNNNRGYTPGQEYDFTFVLNGSRSEEQNYDMYNTYQNMWQTDLPESEAVVEDIYGSGVSGDYQRPQDPWEWITVNSNGLHIKSDVEAGSMNLFTPEDDEIFQIVLTEIVLPEESFDYTTTSYKTPWQYFSDYLGEYEVLDGGGLTVNYSTVLDVDSVTITPEPATMALLGLGGLFIRRRRT</sequence>
<dbReference type="AlphaFoldDB" id="A0A1W6LNA2"/>
<name>A0A1W6LNA2_9BACT</name>
<accession>A0A1W6LNA2</accession>
<dbReference type="KEGG" id="pbp:STSP1_01622"/>
<protein>
    <recommendedName>
        <fullName evidence="2">Ice-binding protein C-terminal domain-containing protein</fullName>
    </recommendedName>
</protein>
<organism evidence="3 4">
    <name type="scientific">Sedimentisphaera salicampi</name>
    <dbReference type="NCBI Taxonomy" id="1941349"/>
    <lineage>
        <taxon>Bacteria</taxon>
        <taxon>Pseudomonadati</taxon>
        <taxon>Planctomycetota</taxon>
        <taxon>Phycisphaerae</taxon>
        <taxon>Sedimentisphaerales</taxon>
        <taxon>Sedimentisphaeraceae</taxon>
        <taxon>Sedimentisphaera</taxon>
    </lineage>
</organism>
<evidence type="ECO:0000259" key="2">
    <source>
        <dbReference type="Pfam" id="PF07589"/>
    </source>
</evidence>
<dbReference type="Pfam" id="PF07589">
    <property type="entry name" value="PEP-CTERM"/>
    <property type="match status" value="1"/>
</dbReference>
<dbReference type="Proteomes" id="UP000193334">
    <property type="component" value="Chromosome"/>
</dbReference>
<dbReference type="NCBIfam" id="TIGR02595">
    <property type="entry name" value="PEP_CTERM"/>
    <property type="match status" value="1"/>
</dbReference>
<evidence type="ECO:0000313" key="3">
    <source>
        <dbReference type="EMBL" id="ARN57223.1"/>
    </source>
</evidence>
<keyword evidence="4" id="KW-1185">Reference proteome</keyword>
<dbReference type="InterPro" id="IPR013424">
    <property type="entry name" value="Ice-binding_C"/>
</dbReference>
<proteinExistence type="predicted"/>
<evidence type="ECO:0000313" key="4">
    <source>
        <dbReference type="Proteomes" id="UP000193334"/>
    </source>
</evidence>
<feature type="domain" description="Ice-binding protein C-terminal" evidence="2">
    <location>
        <begin position="194"/>
        <end position="214"/>
    </location>
</feature>